<dbReference type="PATRIC" id="fig|70996.4.peg.4071"/>
<dbReference type="Pfam" id="PF06071">
    <property type="entry name" value="YchF-GTPase_C"/>
    <property type="match status" value="1"/>
</dbReference>
<comment type="caution">
    <text evidence="7">The sequence shown here is derived from an EMBL/GenBank/DDBJ whole genome shotgun (WGS) entry which is preliminary data.</text>
</comment>
<comment type="function">
    <text evidence="5">ATPase that binds to both the 70S ribosome and the 50S ribosomal subunit in a nucleotide-independent manner.</text>
</comment>
<evidence type="ECO:0000256" key="1">
    <source>
        <dbReference type="ARBA" id="ARBA00001946"/>
    </source>
</evidence>
<dbReference type="Gene3D" id="3.10.20.30">
    <property type="match status" value="1"/>
</dbReference>
<evidence type="ECO:0000256" key="2">
    <source>
        <dbReference type="ARBA" id="ARBA00022723"/>
    </source>
</evidence>
<proteinExistence type="inferred from homology"/>
<dbReference type="GO" id="GO:0046872">
    <property type="term" value="F:metal ion binding"/>
    <property type="evidence" value="ECO:0007669"/>
    <property type="project" value="UniProtKB-KW"/>
</dbReference>
<dbReference type="AlphaFoldDB" id="A0A0P6XRH0"/>
<dbReference type="GO" id="GO:0005525">
    <property type="term" value="F:GTP binding"/>
    <property type="evidence" value="ECO:0007669"/>
    <property type="project" value="InterPro"/>
</dbReference>
<dbReference type="OrthoDB" id="9807318at2"/>
<evidence type="ECO:0000256" key="4">
    <source>
        <dbReference type="ARBA" id="ARBA00022840"/>
    </source>
</evidence>
<dbReference type="PIRSF" id="PIRSF006641">
    <property type="entry name" value="CHP00092"/>
    <property type="match status" value="1"/>
</dbReference>
<dbReference type="SUPFAM" id="SSF52540">
    <property type="entry name" value="P-loop containing nucleoside triphosphate hydrolases"/>
    <property type="match status" value="1"/>
</dbReference>
<comment type="cofactor">
    <cofactor evidence="1">
        <name>Mg(2+)</name>
        <dbReference type="ChEBI" id="CHEBI:18420"/>
    </cofactor>
</comment>
<dbReference type="InterPro" id="IPR027417">
    <property type="entry name" value="P-loop_NTPase"/>
</dbReference>
<dbReference type="InterPro" id="IPR006073">
    <property type="entry name" value="GTP-bd"/>
</dbReference>
<evidence type="ECO:0000259" key="6">
    <source>
        <dbReference type="PROSITE" id="PS51880"/>
    </source>
</evidence>
<dbReference type="CDD" id="cd04867">
    <property type="entry name" value="TGS_YchF_OLA1"/>
    <property type="match status" value="1"/>
</dbReference>
<dbReference type="SUPFAM" id="SSF81271">
    <property type="entry name" value="TGS-like"/>
    <property type="match status" value="1"/>
</dbReference>
<feature type="domain" description="TGS" evidence="6">
    <location>
        <begin position="275"/>
        <end position="358"/>
    </location>
</feature>
<dbReference type="InterPro" id="IPR012676">
    <property type="entry name" value="TGS-like"/>
</dbReference>
<name>A0A0P6XRH0_9CHLR</name>
<dbReference type="InterPro" id="IPR023192">
    <property type="entry name" value="TGS-like_dom_sf"/>
</dbReference>
<evidence type="ECO:0000256" key="5">
    <source>
        <dbReference type="HAMAP-Rule" id="MF_00944"/>
    </source>
</evidence>
<dbReference type="GO" id="GO:0005524">
    <property type="term" value="F:ATP binding"/>
    <property type="evidence" value="ECO:0007669"/>
    <property type="project" value="UniProtKB-UniRule"/>
</dbReference>
<dbReference type="RefSeq" id="WP_054534685.1">
    <property type="nucleotide sequence ID" value="NZ_LGKP01000021.1"/>
</dbReference>
<dbReference type="PROSITE" id="PS51880">
    <property type="entry name" value="TGS"/>
    <property type="match status" value="1"/>
</dbReference>
<gene>
    <name evidence="5" type="primary">ychF</name>
    <name evidence="7" type="ORF">SE18_11945</name>
</gene>
<dbReference type="GO" id="GO:0016887">
    <property type="term" value="F:ATP hydrolysis activity"/>
    <property type="evidence" value="ECO:0007669"/>
    <property type="project" value="UniProtKB-UniRule"/>
</dbReference>
<dbReference type="PRINTS" id="PR00326">
    <property type="entry name" value="GTP1OBG"/>
</dbReference>
<dbReference type="PANTHER" id="PTHR23305:SF18">
    <property type="entry name" value="OBG-TYPE G DOMAIN-CONTAINING PROTEIN"/>
    <property type="match status" value="1"/>
</dbReference>
<protein>
    <recommendedName>
        <fullName evidence="5">Ribosome-binding ATPase YchF</fullName>
    </recommendedName>
</protein>
<dbReference type="Proteomes" id="UP000050277">
    <property type="component" value="Unassembled WGS sequence"/>
</dbReference>
<dbReference type="InterPro" id="IPR013029">
    <property type="entry name" value="YchF_C"/>
</dbReference>
<dbReference type="STRING" id="70996.SE18_11945"/>
<dbReference type="Gene3D" id="1.10.150.300">
    <property type="entry name" value="TGS-like domain"/>
    <property type="match status" value="1"/>
</dbReference>
<evidence type="ECO:0000256" key="3">
    <source>
        <dbReference type="ARBA" id="ARBA00022741"/>
    </source>
</evidence>
<feature type="binding site" evidence="5">
    <location>
        <begin position="10"/>
        <end position="15"/>
    </location>
    <ligand>
        <name>ATP</name>
        <dbReference type="ChEBI" id="CHEBI:30616"/>
    </ligand>
</feature>
<dbReference type="FunFam" id="3.10.20.30:FF:000001">
    <property type="entry name" value="Ribosome-binding ATPase YchF"/>
    <property type="match status" value="1"/>
</dbReference>
<dbReference type="InterPro" id="IPR012675">
    <property type="entry name" value="Beta-grasp_dom_sf"/>
</dbReference>
<dbReference type="InterPro" id="IPR004095">
    <property type="entry name" value="TGS"/>
</dbReference>
<dbReference type="NCBIfam" id="TIGR00092">
    <property type="entry name" value="redox-regulated ATPase YchF"/>
    <property type="match status" value="1"/>
</dbReference>
<dbReference type="GO" id="GO:0005737">
    <property type="term" value="C:cytoplasm"/>
    <property type="evidence" value="ECO:0007669"/>
    <property type="project" value="TreeGrafter"/>
</dbReference>
<evidence type="ECO:0000313" key="7">
    <source>
        <dbReference type="EMBL" id="KPL86692.1"/>
    </source>
</evidence>
<keyword evidence="4 5" id="KW-0067">ATP-binding</keyword>
<accession>A0A0P6XRH0</accession>
<reference evidence="7 8" key="1">
    <citation type="submission" date="2015-07" db="EMBL/GenBank/DDBJ databases">
        <title>Whole genome sequence of Herpetosiphon geysericola DSM 7119.</title>
        <authorList>
            <person name="Hemp J."/>
            <person name="Ward L.M."/>
            <person name="Pace L.A."/>
            <person name="Fischer W.W."/>
        </authorList>
    </citation>
    <scope>NUCLEOTIDE SEQUENCE [LARGE SCALE GENOMIC DNA]</scope>
    <source>
        <strain evidence="7 8">DSM 7119</strain>
    </source>
</reference>
<keyword evidence="2" id="KW-0479">Metal-binding</keyword>
<comment type="similarity">
    <text evidence="5">Belongs to the TRAFAC class OBG-HflX-like GTPase superfamily. OBG GTPase family. YchF/OLA1 subfamily.</text>
</comment>
<dbReference type="GO" id="GO:0043023">
    <property type="term" value="F:ribosomal large subunit binding"/>
    <property type="evidence" value="ECO:0007669"/>
    <property type="project" value="UniProtKB-UniRule"/>
</dbReference>
<evidence type="ECO:0000313" key="8">
    <source>
        <dbReference type="Proteomes" id="UP000050277"/>
    </source>
</evidence>
<dbReference type="EMBL" id="LGKP01000021">
    <property type="protein sequence ID" value="KPL86692.1"/>
    <property type="molecule type" value="Genomic_DNA"/>
</dbReference>
<dbReference type="PANTHER" id="PTHR23305">
    <property type="entry name" value="OBG GTPASE FAMILY"/>
    <property type="match status" value="1"/>
</dbReference>
<sequence length="360" mass="39509">MKIGIIGLPNSGKTTVFNALTRNTAETNAYSSGQIEPNIAMVKVPDERLDALAKMYKPKKLTPADVQYIDVAGMSGNAHESGGLNPQFLNYISQVDALLHVVRAFEDDGVPHAQDTVNAARDLASVDMELMFSDMAIIERRLSRLRGEVTKMVGKDRETRMVELSALERLYTGLEQDVPIRAQELSEEEAKVLRGFQFLSGKPMLVVVNIDEKQLATPPVLEYDKPKTAIVTLAGKVEAELAQLEDEDAQMFMDDLGITEPARDRVIKASYTMMGLISFLTAGDDEVRAWTIRQGIGAAEAAGTIHSDLQRGFIRAEIVAFDDLMKAGDMATAKKAGTVRLEGKTYVVKDGDIAHFLFNV</sequence>
<dbReference type="HAMAP" id="MF_00944">
    <property type="entry name" value="YchF_OLA1_ATPase"/>
    <property type="match status" value="1"/>
</dbReference>
<dbReference type="Pfam" id="PF01926">
    <property type="entry name" value="MMR_HSR1"/>
    <property type="match status" value="1"/>
</dbReference>
<organism evidence="7 8">
    <name type="scientific">Herpetosiphon geysericola</name>
    <dbReference type="NCBI Taxonomy" id="70996"/>
    <lineage>
        <taxon>Bacteria</taxon>
        <taxon>Bacillati</taxon>
        <taxon>Chloroflexota</taxon>
        <taxon>Chloroflexia</taxon>
        <taxon>Herpetosiphonales</taxon>
        <taxon>Herpetosiphonaceae</taxon>
        <taxon>Herpetosiphon</taxon>
    </lineage>
</organism>
<keyword evidence="3 5" id="KW-0547">Nucleotide-binding</keyword>
<keyword evidence="8" id="KW-1185">Reference proteome</keyword>
<dbReference type="Gene3D" id="3.40.50.300">
    <property type="entry name" value="P-loop containing nucleotide triphosphate hydrolases"/>
    <property type="match status" value="1"/>
</dbReference>
<dbReference type="InterPro" id="IPR004396">
    <property type="entry name" value="ATPase_YchF/OLA1"/>
</dbReference>